<evidence type="ECO:0000259" key="6">
    <source>
        <dbReference type="Pfam" id="PF02465"/>
    </source>
</evidence>
<sequence length="506" mass="51943">MSVSSTSSTSSTALTGLSGYDFTGVIQAMVQNYELPLTQMQNQESTVQQQQSAWQDINTRLSALNDTIAALESSDTWSATTATSSNTSYVNATGGPGALAGNYTVAVANTATAETVVSAATDDSTFQSAMGSNNYSYNSTAGTSTWDFAINGKNIAVKSSSSGDPSLTDIANSINSAQVGVSASVIQVGSSSYRLSVTSNSTGQANAISFTDPNGTLSALGLTLDGSGHPQTYDTLSATPAGISQAAKDASFTVNGIGITSGSNKVTTAIPGVTLNLVAPGSSTVTVASDTSTAESAIKSFVSAYNSVQSLISTDLSYDTSTGTAGVLYGDAELENIQSKLREMMGGTFNNPTTGDNILSAVGISTSSDNFGESASLNFDTSKFETAYAANPQSVANLFSASYNGVLPTNGLGGTAVQGLGNTLSAYLNPLIEYGGVLSTINTNYTNQISGLESDISDFQERVTDYQNMLNLKFSNLETILSSLNSQGTSLTNMINSIPSYSSSKS</sequence>
<comment type="subcellular location">
    <subcellularLocation>
        <location evidence="5">Secreted</location>
    </subcellularLocation>
    <subcellularLocation>
        <location evidence="5">Bacterial flagellum</location>
    </subcellularLocation>
</comment>
<dbReference type="InterPro" id="IPR040026">
    <property type="entry name" value="FliD"/>
</dbReference>
<feature type="domain" description="Flagellar hook-associated protein 2 C-terminal" evidence="7">
    <location>
        <begin position="247"/>
        <end position="486"/>
    </location>
</feature>
<evidence type="ECO:0000259" key="7">
    <source>
        <dbReference type="Pfam" id="PF07195"/>
    </source>
</evidence>
<proteinExistence type="inferred from homology"/>
<evidence type="ECO:0000313" key="8">
    <source>
        <dbReference type="EMBL" id="KLU65877.1"/>
    </source>
</evidence>
<dbReference type="GO" id="GO:0071973">
    <property type="term" value="P:bacterial-type flagellum-dependent cell motility"/>
    <property type="evidence" value="ECO:0007669"/>
    <property type="project" value="TreeGrafter"/>
</dbReference>
<comment type="similarity">
    <text evidence="1 5">Belongs to the FliD family.</text>
</comment>
<organism evidence="8 9">
    <name type="scientific">Desulfosporosinus acididurans</name>
    <dbReference type="NCBI Taxonomy" id="476652"/>
    <lineage>
        <taxon>Bacteria</taxon>
        <taxon>Bacillati</taxon>
        <taxon>Bacillota</taxon>
        <taxon>Clostridia</taxon>
        <taxon>Eubacteriales</taxon>
        <taxon>Desulfitobacteriaceae</taxon>
        <taxon>Desulfosporosinus</taxon>
    </lineage>
</organism>
<dbReference type="PANTHER" id="PTHR30288">
    <property type="entry name" value="FLAGELLAR CAP/ASSEMBLY PROTEIN FLID"/>
    <property type="match status" value="1"/>
</dbReference>
<feature type="coiled-coil region" evidence="5">
    <location>
        <begin position="442"/>
        <end position="469"/>
    </location>
</feature>
<dbReference type="EMBL" id="LDZY01000006">
    <property type="protein sequence ID" value="KLU65877.1"/>
    <property type="molecule type" value="Genomic_DNA"/>
</dbReference>
<comment type="function">
    <text evidence="5">Required for morphogenesis and for the elongation of the flagellar filament by facilitating polymerization of the flagellin monomers at the tip of growing filament. Forms a capping structure, which prevents flagellin subunits (transported through the central channel of the flagellum) from leaking out without polymerization at the distal end.</text>
</comment>
<dbReference type="PANTHER" id="PTHR30288:SF0">
    <property type="entry name" value="FLAGELLAR HOOK-ASSOCIATED PROTEIN 2"/>
    <property type="match status" value="1"/>
</dbReference>
<dbReference type="InterPro" id="IPR003481">
    <property type="entry name" value="FliD_N"/>
</dbReference>
<evidence type="ECO:0000256" key="1">
    <source>
        <dbReference type="ARBA" id="ARBA00009764"/>
    </source>
</evidence>
<keyword evidence="8" id="KW-0969">Cilium</keyword>
<dbReference type="PATRIC" id="fig|476652.3.peg.1980"/>
<evidence type="ECO:0000256" key="2">
    <source>
        <dbReference type="ARBA" id="ARBA00011255"/>
    </source>
</evidence>
<keyword evidence="8" id="KW-0966">Cell projection</keyword>
<gene>
    <name evidence="8" type="primary">fliD</name>
    <name evidence="8" type="ORF">DEAC_c19130</name>
</gene>
<keyword evidence="4 5" id="KW-0975">Bacterial flagellum</keyword>
<dbReference type="STRING" id="476652.DEAC_c19130"/>
<dbReference type="Pfam" id="PF02465">
    <property type="entry name" value="FliD_N"/>
    <property type="match status" value="1"/>
</dbReference>
<keyword evidence="3 5" id="KW-0175">Coiled coil</keyword>
<keyword evidence="8" id="KW-0282">Flagellum</keyword>
<evidence type="ECO:0000256" key="3">
    <source>
        <dbReference type="ARBA" id="ARBA00023054"/>
    </source>
</evidence>
<dbReference type="Pfam" id="PF07195">
    <property type="entry name" value="FliD_C"/>
    <property type="match status" value="1"/>
</dbReference>
<dbReference type="GO" id="GO:0009421">
    <property type="term" value="C:bacterial-type flagellum filament cap"/>
    <property type="evidence" value="ECO:0007669"/>
    <property type="project" value="InterPro"/>
</dbReference>
<feature type="domain" description="Flagellar hook-associated protein 2 N-terminal" evidence="6">
    <location>
        <begin position="18"/>
        <end position="113"/>
    </location>
</feature>
<comment type="subunit">
    <text evidence="2 5">Homopentamer.</text>
</comment>
<comment type="caution">
    <text evidence="8">The sequence shown here is derived from an EMBL/GenBank/DDBJ whole genome shotgun (WGS) entry which is preliminary data.</text>
</comment>
<dbReference type="GO" id="GO:0005576">
    <property type="term" value="C:extracellular region"/>
    <property type="evidence" value="ECO:0007669"/>
    <property type="project" value="UniProtKB-SubCell"/>
</dbReference>
<keyword evidence="9" id="KW-1185">Reference proteome</keyword>
<accession>A0A0J1FRD4</accession>
<dbReference type="AlphaFoldDB" id="A0A0J1FRD4"/>
<dbReference type="InterPro" id="IPR010809">
    <property type="entry name" value="FliD_C"/>
</dbReference>
<reference evidence="8 9" key="1">
    <citation type="submission" date="2015-06" db="EMBL/GenBank/DDBJ databases">
        <title>Draft genome of the moderately acidophilic sulfate reducer Candidatus Desulfosporosinus acididurans strain M1.</title>
        <authorList>
            <person name="Poehlein A."/>
            <person name="Petzsch P."/>
            <person name="Johnson B.D."/>
            <person name="Schloemann M."/>
            <person name="Daniel R."/>
            <person name="Muehling M."/>
        </authorList>
    </citation>
    <scope>NUCLEOTIDE SEQUENCE [LARGE SCALE GENOMIC DNA]</scope>
    <source>
        <strain evidence="8 9">M1</strain>
    </source>
</reference>
<keyword evidence="5" id="KW-0964">Secreted</keyword>
<dbReference type="GO" id="GO:0007155">
    <property type="term" value="P:cell adhesion"/>
    <property type="evidence" value="ECO:0007669"/>
    <property type="project" value="InterPro"/>
</dbReference>
<evidence type="ECO:0000313" key="9">
    <source>
        <dbReference type="Proteomes" id="UP000036356"/>
    </source>
</evidence>
<protein>
    <recommendedName>
        <fullName evidence="5">Flagellar hook-associated protein 2</fullName>
        <shortName evidence="5">HAP2</shortName>
    </recommendedName>
    <alternativeName>
        <fullName evidence="5">Flagellar cap protein</fullName>
    </alternativeName>
</protein>
<dbReference type="RefSeq" id="WP_047809806.1">
    <property type="nucleotide sequence ID" value="NZ_LDZY01000006.1"/>
</dbReference>
<evidence type="ECO:0000256" key="4">
    <source>
        <dbReference type="ARBA" id="ARBA00023143"/>
    </source>
</evidence>
<dbReference type="Proteomes" id="UP000036356">
    <property type="component" value="Unassembled WGS sequence"/>
</dbReference>
<dbReference type="GO" id="GO:0009424">
    <property type="term" value="C:bacterial-type flagellum hook"/>
    <property type="evidence" value="ECO:0007669"/>
    <property type="project" value="UniProtKB-UniRule"/>
</dbReference>
<name>A0A0J1FRD4_9FIRM</name>
<evidence type="ECO:0000256" key="5">
    <source>
        <dbReference type="RuleBase" id="RU362066"/>
    </source>
</evidence>